<dbReference type="PANTHER" id="PTHR32305">
    <property type="match status" value="1"/>
</dbReference>
<dbReference type="InterPro" id="IPR006530">
    <property type="entry name" value="YD"/>
</dbReference>
<evidence type="ECO:0000256" key="1">
    <source>
        <dbReference type="ARBA" id="ARBA00022737"/>
    </source>
</evidence>
<reference evidence="6 7" key="1">
    <citation type="journal article" date="2020" name="J. Nat. Prod.">
        <title>Genomics-Metabolomics Profiling Disclosed Marine Vibrio spartinae 3.6 as a Producer of a New Branched Side Chain Prodigiosin.</title>
        <authorList>
            <person name="Vitale G.A."/>
            <person name="Sciarretta M."/>
            <person name="Palma Esposito F."/>
            <person name="January G.G."/>
            <person name="Giaccio M."/>
            <person name="Bunk B."/>
            <person name="Sproer C."/>
            <person name="Bajerski F."/>
            <person name="Power D."/>
            <person name="Festa C."/>
            <person name="Monti M.C."/>
            <person name="D'Auria M.V."/>
            <person name="de Pascale D."/>
        </authorList>
    </citation>
    <scope>NUCLEOTIDE SEQUENCE [LARGE SCALE GENOMIC DNA]</scope>
    <source>
        <strain evidence="6 7">3.6</strain>
    </source>
</reference>
<keyword evidence="7" id="KW-1185">Reference proteome</keyword>
<sequence length="1615" mass="183628">MIDFLIVEYAFMRTLRHNERIPTLFSYFYRPMSDNKKADLLSSAEAATQNFSTDNVLDGGCVECGCEVFIRYHYDDNKPIPEADFVLTDSNKTEISGKTDKQGMCKVQNMGCGGFEVLLGEGSDEFEPKEAAENNPVIQSNPEYAAKAGEYFALYTLLSKKGYLTYDEDDSSDSFVDVDRKLFTWIDSDYKEAYDRFWALDKEINHGPLELRKAVNKIHHSLAGEMAGMAQDNTAILLFCEIALGFVPVVGQAMGLYDLGCWGWDTCTKDELGFWHWATGALVVIGFVPGLGDATKKTGKTIINALEKADSRTIQKAMKMLRSLSNGNLVKYLKKFGGLLSEYANKAKKLLNDIIDGLTKAIKNSKSWAVKLLSNSFEMLVDAMKSLEKKIDEMVGKITAKVDEFIGKVVTRKTGTPHPKNTVVDADNLNAGKERVPSNKHPAPDDSSPKQTGGCGKAGEGPSNQCTRKGEPIDLNTGKVYEARQDFVLAGMLSLEHQRYYHSTGLRETGLMGSLWRSSWDMSLTIEGMFATFTDTDYTQCIFALPEPNEATTSLLKPQWRLTRGEQAELLLRHKDGLTYHFGHAIGTTLRLSQMSDAYSNTIRFAYERRTLKWIILSDEWLIEVKTERNRITQLTLCDADRVPLRELARYDYDKSGRLLSVRGEAGRNFDYQYSKEGYLTRWQDLAHTWVEHDYDAQGRAIASRCADGLWTDQIRYDDDNHIHYYKSAFGGIEAHHLDEHNRPSVIVDAAGHRVEKQWQDDLLIGETNALGETTAYSYDAWGNVTAVTLPDCTVHSYGYNEQGWLTSYTDPLGASWLYEHNPQGDVIQIADPEGRVWQMTYTEHGLRDSVTEPDGSVTRYTYNERGLLMRLEPATGYGMTFHYDRFDRLVKRVSDKRDSQGYLTRQWHYHESNSFPDKAIYEDGSEAHFSYDIEGNLISVTDALGQTQRFEYGAFDKLKTVTDPLGATTQYHYNVEAEFAGVTNSHGQQWLYGFDQLGQVASERHYDGRSETYAYDPAGRLVQRSKPDGHTFRYQYDVCGRLRQSESFDNQDNATGKSWYEYDAASRLTYAENGDAWIALTYSPAGQLLNENINGTELTHQYDAAGRRIQFSGTQTERSYQWQQQRLSELQVGHHNPLKFAYLPGGEEQSRQTDTGFNLQHQWSATGLLLGQQLGNQSLRRYRYDALDRLTGIEDSHRGSAEFTLNPNSQITAVRQRKSWETKAGFVHLFGYDSELNLNEEGFGSEYGDNVVSLADERMKRQKRDYDKAGRVTEVGRFKYRYDECGRVIEKSESKGGFRPQSTTLIWNDEDRLTHIELPDGRRYRYRYDPFGRRIAKECLQTQQQTHYLWDGSTLVQQSQITADGTALTSTEYLYEPGTFRPMAQVTTRHNSNRQDLHYIVTDHAGTPQELVREDGEIEWRGEQALWGKYQQQQFNLKIQRGYLEDAANEALTCDLRYQGQIEDRESGLYYNLNRYYDADSGQYLSPDPIGMAGGLRPQGYVDNPAEYVDPLGLSEESHQTTFEPNPKHGKTQRGKANPEPTNPQKTLDNSIELPGNTTRRVGVDKENGEFAVFDEHLPGKFHGHTRSWDELDQKMQATLRKSGLVNKKGKIIK</sequence>
<dbReference type="Pfam" id="PF20148">
    <property type="entry name" value="DUF6531"/>
    <property type="match status" value="1"/>
</dbReference>
<evidence type="ECO:0000313" key="7">
    <source>
        <dbReference type="Proteomes" id="UP000515264"/>
    </source>
</evidence>
<evidence type="ECO:0000259" key="4">
    <source>
        <dbReference type="Pfam" id="PF20148"/>
    </source>
</evidence>
<dbReference type="InterPro" id="IPR050708">
    <property type="entry name" value="T6SS_VgrG/RHS"/>
</dbReference>
<feature type="domain" description="RHS protein conserved region" evidence="3">
    <location>
        <begin position="1399"/>
        <end position="1434"/>
    </location>
</feature>
<dbReference type="Pfam" id="PF03527">
    <property type="entry name" value="RHS"/>
    <property type="match status" value="1"/>
</dbReference>
<keyword evidence="1" id="KW-0677">Repeat</keyword>
<protein>
    <submittedName>
        <fullName evidence="6">Cell wall-associated polypeptide CWBP200</fullName>
    </submittedName>
</protein>
<organism evidence="6 7">
    <name type="scientific">Vibrio spartinae</name>
    <dbReference type="NCBI Taxonomy" id="1918945"/>
    <lineage>
        <taxon>Bacteria</taxon>
        <taxon>Pseudomonadati</taxon>
        <taxon>Pseudomonadota</taxon>
        <taxon>Gammaproteobacteria</taxon>
        <taxon>Vibrionales</taxon>
        <taxon>Vibrionaceae</taxon>
        <taxon>Vibrio</taxon>
    </lineage>
</organism>
<evidence type="ECO:0000259" key="5">
    <source>
        <dbReference type="Pfam" id="PF25023"/>
    </source>
</evidence>
<name>A0ABX6R6K7_9VIBR</name>
<dbReference type="InterPro" id="IPR031325">
    <property type="entry name" value="RHS_repeat"/>
</dbReference>
<dbReference type="Proteomes" id="UP000515264">
    <property type="component" value="Chromosome 2"/>
</dbReference>
<feature type="domain" description="Teneurin-like YD-shell" evidence="5">
    <location>
        <begin position="928"/>
        <end position="1045"/>
    </location>
</feature>
<dbReference type="CDD" id="cd20695">
    <property type="entry name" value="CdiA-CT_5T87E_Ct"/>
    <property type="match status" value="1"/>
</dbReference>
<proteinExistence type="predicted"/>
<dbReference type="InterPro" id="IPR049802">
    <property type="entry name" value="RhsC-like_FIX"/>
</dbReference>
<dbReference type="CDD" id="cd20746">
    <property type="entry name" value="FIX_Ntox15_NUC_DUF4112_RhsA-like"/>
    <property type="match status" value="1"/>
</dbReference>
<dbReference type="InterPro" id="IPR001826">
    <property type="entry name" value="RHS"/>
</dbReference>
<evidence type="ECO:0000313" key="6">
    <source>
        <dbReference type="EMBL" id="QMV16764.1"/>
    </source>
</evidence>
<dbReference type="InterPro" id="IPR022385">
    <property type="entry name" value="Rhs_assc_core"/>
</dbReference>
<feature type="compositionally biased region" description="Polar residues" evidence="2">
    <location>
        <begin position="1544"/>
        <end position="1560"/>
    </location>
</feature>
<feature type="compositionally biased region" description="Basic and acidic residues" evidence="2">
    <location>
        <begin position="432"/>
        <end position="448"/>
    </location>
</feature>
<dbReference type="PANTHER" id="PTHR32305:SF15">
    <property type="entry name" value="PROTEIN RHSA-RELATED"/>
    <property type="match status" value="1"/>
</dbReference>
<gene>
    <name evidence="6" type="primary">wapA_10</name>
    <name evidence="6" type="ORF">Vspart_04170</name>
</gene>
<feature type="domain" description="DUF6531" evidence="4">
    <location>
        <begin position="470"/>
        <end position="543"/>
    </location>
</feature>
<dbReference type="NCBIfam" id="TIGR03696">
    <property type="entry name" value="Rhs_assc_core"/>
    <property type="match status" value="1"/>
</dbReference>
<dbReference type="InterPro" id="IPR045351">
    <property type="entry name" value="DUF6531"/>
</dbReference>
<accession>A0ABX6R6K7</accession>
<dbReference type="EMBL" id="CP046269">
    <property type="protein sequence ID" value="QMV16764.1"/>
    <property type="molecule type" value="Genomic_DNA"/>
</dbReference>
<dbReference type="Gene3D" id="3.90.930.1">
    <property type="match status" value="1"/>
</dbReference>
<dbReference type="Gene3D" id="2.180.10.10">
    <property type="entry name" value="RHS repeat-associated core"/>
    <property type="match status" value="2"/>
</dbReference>
<feature type="region of interest" description="Disordered" evidence="2">
    <location>
        <begin position="1518"/>
        <end position="1560"/>
    </location>
</feature>
<evidence type="ECO:0000259" key="3">
    <source>
        <dbReference type="Pfam" id="PF03527"/>
    </source>
</evidence>
<dbReference type="InterPro" id="IPR056823">
    <property type="entry name" value="TEN-like_YD-shell"/>
</dbReference>
<feature type="region of interest" description="Disordered" evidence="2">
    <location>
        <begin position="412"/>
        <end position="473"/>
    </location>
</feature>
<dbReference type="Pfam" id="PF25023">
    <property type="entry name" value="TEN_YD-shell"/>
    <property type="match status" value="1"/>
</dbReference>
<dbReference type="NCBIfam" id="TIGR01643">
    <property type="entry name" value="YD_repeat_2x"/>
    <property type="match status" value="6"/>
</dbReference>
<evidence type="ECO:0000256" key="2">
    <source>
        <dbReference type="SAM" id="MobiDB-lite"/>
    </source>
</evidence>
<dbReference type="Pfam" id="PF05593">
    <property type="entry name" value="RHS_repeat"/>
    <property type="match status" value="3"/>
</dbReference>